<dbReference type="InterPro" id="IPR046336">
    <property type="entry name" value="Lon_prtase_N_sf"/>
</dbReference>
<sequence>DMADEEGRGEDNINDNMGNHLQLLPEAELTCISVSSLTCAAADNEEEEEEDDMETEDRDSDEAEKPNIITFDPNMEEFHGRTVHDDDSCQTIPVLPHTAVMLVPGQTLPLQLFRPQEVSMMRSVIQKDRTFAVLAHRVSLCVCSDAGEPEAEFGTTAEIYAYREEQEYGIETVKVKALEGSLTPRYEIQKPQAQLLKIGSAIQRLRCELDIMDRVSKGPHVLCPSAVSS</sequence>
<dbReference type="EMBL" id="JAHRIN010059514">
    <property type="protein sequence ID" value="MEQ2212192.1"/>
    <property type="molecule type" value="Genomic_DNA"/>
</dbReference>
<feature type="domain" description="Lon N-terminal" evidence="2">
    <location>
        <begin position="91"/>
        <end position="179"/>
    </location>
</feature>
<reference evidence="3 4" key="1">
    <citation type="submission" date="2021-06" db="EMBL/GenBank/DDBJ databases">
        <authorList>
            <person name="Palmer J.M."/>
        </authorList>
    </citation>
    <scope>NUCLEOTIDE SEQUENCE [LARGE SCALE GENOMIC DNA]</scope>
    <source>
        <strain evidence="3 4">XC_2019</strain>
        <tissue evidence="3">Muscle</tissue>
    </source>
</reference>
<feature type="compositionally biased region" description="Acidic residues" evidence="1">
    <location>
        <begin position="43"/>
        <end position="62"/>
    </location>
</feature>
<evidence type="ECO:0000313" key="3">
    <source>
        <dbReference type="EMBL" id="MEQ2212192.1"/>
    </source>
</evidence>
<name>A0ABV0RV84_9TELE</name>
<protein>
    <recommendedName>
        <fullName evidence="2">Lon N-terminal domain-containing protein</fullName>
    </recommendedName>
</protein>
<feature type="compositionally biased region" description="Basic and acidic residues" evidence="1">
    <location>
        <begin position="1"/>
        <end position="11"/>
    </location>
</feature>
<gene>
    <name evidence="3" type="ORF">XENOCAPTIV_027201</name>
</gene>
<dbReference type="Pfam" id="PF02190">
    <property type="entry name" value="LON_substr_bdg"/>
    <property type="match status" value="1"/>
</dbReference>
<feature type="region of interest" description="Disordered" evidence="1">
    <location>
        <begin position="1"/>
        <end position="20"/>
    </location>
</feature>
<dbReference type="InterPro" id="IPR003111">
    <property type="entry name" value="Lon_prtase_N"/>
</dbReference>
<keyword evidence="4" id="KW-1185">Reference proteome</keyword>
<feature type="region of interest" description="Disordered" evidence="1">
    <location>
        <begin position="40"/>
        <end position="67"/>
    </location>
</feature>
<evidence type="ECO:0000313" key="4">
    <source>
        <dbReference type="Proteomes" id="UP001434883"/>
    </source>
</evidence>
<comment type="caution">
    <text evidence="3">The sequence shown here is derived from an EMBL/GenBank/DDBJ whole genome shotgun (WGS) entry which is preliminary data.</text>
</comment>
<dbReference type="SUPFAM" id="SSF88697">
    <property type="entry name" value="PUA domain-like"/>
    <property type="match status" value="1"/>
</dbReference>
<dbReference type="Proteomes" id="UP001434883">
    <property type="component" value="Unassembled WGS sequence"/>
</dbReference>
<evidence type="ECO:0000259" key="2">
    <source>
        <dbReference type="Pfam" id="PF02190"/>
    </source>
</evidence>
<evidence type="ECO:0000256" key="1">
    <source>
        <dbReference type="SAM" id="MobiDB-lite"/>
    </source>
</evidence>
<organism evidence="3 4">
    <name type="scientific">Xenoophorus captivus</name>
    <dbReference type="NCBI Taxonomy" id="1517983"/>
    <lineage>
        <taxon>Eukaryota</taxon>
        <taxon>Metazoa</taxon>
        <taxon>Chordata</taxon>
        <taxon>Craniata</taxon>
        <taxon>Vertebrata</taxon>
        <taxon>Euteleostomi</taxon>
        <taxon>Actinopterygii</taxon>
        <taxon>Neopterygii</taxon>
        <taxon>Teleostei</taxon>
        <taxon>Neoteleostei</taxon>
        <taxon>Acanthomorphata</taxon>
        <taxon>Ovalentaria</taxon>
        <taxon>Atherinomorphae</taxon>
        <taxon>Cyprinodontiformes</taxon>
        <taxon>Goodeidae</taxon>
        <taxon>Xenoophorus</taxon>
    </lineage>
</organism>
<feature type="non-terminal residue" evidence="3">
    <location>
        <position position="1"/>
    </location>
</feature>
<dbReference type="InterPro" id="IPR015947">
    <property type="entry name" value="PUA-like_sf"/>
</dbReference>
<dbReference type="Gene3D" id="2.30.130.40">
    <property type="entry name" value="LON domain-like"/>
    <property type="match status" value="1"/>
</dbReference>
<accession>A0ABV0RV84</accession>
<proteinExistence type="predicted"/>